<organism evidence="1 2">
    <name type="scientific">Haematococcus lacustris</name>
    <name type="common">Green alga</name>
    <name type="synonym">Haematococcus pluvialis</name>
    <dbReference type="NCBI Taxonomy" id="44745"/>
    <lineage>
        <taxon>Eukaryota</taxon>
        <taxon>Viridiplantae</taxon>
        <taxon>Chlorophyta</taxon>
        <taxon>core chlorophytes</taxon>
        <taxon>Chlorophyceae</taxon>
        <taxon>CS clade</taxon>
        <taxon>Chlamydomonadales</taxon>
        <taxon>Haematococcaceae</taxon>
        <taxon>Haematococcus</taxon>
    </lineage>
</organism>
<evidence type="ECO:0000313" key="2">
    <source>
        <dbReference type="Proteomes" id="UP000485058"/>
    </source>
</evidence>
<evidence type="ECO:0000313" key="1">
    <source>
        <dbReference type="EMBL" id="GFH20381.1"/>
    </source>
</evidence>
<protein>
    <submittedName>
        <fullName evidence="1">Uncharacterized protein</fullName>
    </submittedName>
</protein>
<name>A0A699ZE24_HAELA</name>
<accession>A0A699ZE24</accession>
<proteinExistence type="predicted"/>
<reference evidence="1 2" key="1">
    <citation type="submission" date="2020-02" db="EMBL/GenBank/DDBJ databases">
        <title>Draft genome sequence of Haematococcus lacustris strain NIES-144.</title>
        <authorList>
            <person name="Morimoto D."/>
            <person name="Nakagawa S."/>
            <person name="Yoshida T."/>
            <person name="Sawayama S."/>
        </authorList>
    </citation>
    <scope>NUCLEOTIDE SEQUENCE [LARGE SCALE GENOMIC DNA]</scope>
    <source>
        <strain evidence="1 2">NIES-144</strain>
    </source>
</reference>
<gene>
    <name evidence="1" type="ORF">HaLaN_17492</name>
</gene>
<sequence>MTPHGAETACVTGSAPIEQSIEGCGSALNLRMCPLEVPFGACLYGVLGDVCHHRLAALTRVVKWRETGCMKGPAGEEAGRYTLRPERQLHGGITSALL</sequence>
<keyword evidence="2" id="KW-1185">Reference proteome</keyword>
<comment type="caution">
    <text evidence="1">The sequence shown here is derived from an EMBL/GenBank/DDBJ whole genome shotgun (WGS) entry which is preliminary data.</text>
</comment>
<dbReference type="Proteomes" id="UP000485058">
    <property type="component" value="Unassembled WGS sequence"/>
</dbReference>
<dbReference type="EMBL" id="BLLF01001623">
    <property type="protein sequence ID" value="GFH20381.1"/>
    <property type="molecule type" value="Genomic_DNA"/>
</dbReference>
<dbReference type="AlphaFoldDB" id="A0A699ZE24"/>